<feature type="region of interest" description="Disordered" evidence="1">
    <location>
        <begin position="166"/>
        <end position="187"/>
    </location>
</feature>
<evidence type="ECO:0000313" key="3">
    <source>
        <dbReference type="EMBL" id="TFK39812.1"/>
    </source>
</evidence>
<evidence type="ECO:0000256" key="1">
    <source>
        <dbReference type="SAM" id="MobiDB-lite"/>
    </source>
</evidence>
<dbReference type="GO" id="GO:0030466">
    <property type="term" value="P:silent mating-type cassette heterochromatin formation"/>
    <property type="evidence" value="ECO:0007669"/>
    <property type="project" value="TreeGrafter"/>
</dbReference>
<dbReference type="PANTHER" id="PTHR38046:SF1">
    <property type="entry name" value="CRYPTIC LOCI REGULATOR 2"/>
    <property type="match status" value="1"/>
</dbReference>
<dbReference type="AlphaFoldDB" id="A0A5C3M3N6"/>
<accession>A0A5C3M3N6</accession>
<dbReference type="InterPro" id="IPR038986">
    <property type="entry name" value="Clr2"/>
</dbReference>
<keyword evidence="4" id="KW-1185">Reference proteome</keyword>
<feature type="domain" description="Cryptic loci regulator 2 N-terminal" evidence="2">
    <location>
        <begin position="82"/>
        <end position="147"/>
    </location>
</feature>
<feature type="compositionally biased region" description="Polar residues" evidence="1">
    <location>
        <begin position="166"/>
        <end position="180"/>
    </location>
</feature>
<dbReference type="PANTHER" id="PTHR38046">
    <property type="entry name" value="CRYPTIC LOCI REGULATOR 2"/>
    <property type="match status" value="1"/>
</dbReference>
<protein>
    <recommendedName>
        <fullName evidence="2">Cryptic loci regulator 2 N-terminal domain-containing protein</fullName>
    </recommendedName>
</protein>
<dbReference type="Pfam" id="PF16761">
    <property type="entry name" value="Clr2_transil"/>
    <property type="match status" value="1"/>
</dbReference>
<reference evidence="3 4" key="1">
    <citation type="journal article" date="2019" name="Nat. Ecol. Evol.">
        <title>Megaphylogeny resolves global patterns of mushroom evolution.</title>
        <authorList>
            <person name="Varga T."/>
            <person name="Krizsan K."/>
            <person name="Foldi C."/>
            <person name="Dima B."/>
            <person name="Sanchez-Garcia M."/>
            <person name="Sanchez-Ramirez S."/>
            <person name="Szollosi G.J."/>
            <person name="Szarkandi J.G."/>
            <person name="Papp V."/>
            <person name="Albert L."/>
            <person name="Andreopoulos W."/>
            <person name="Angelini C."/>
            <person name="Antonin V."/>
            <person name="Barry K.W."/>
            <person name="Bougher N.L."/>
            <person name="Buchanan P."/>
            <person name="Buyck B."/>
            <person name="Bense V."/>
            <person name="Catcheside P."/>
            <person name="Chovatia M."/>
            <person name="Cooper J."/>
            <person name="Damon W."/>
            <person name="Desjardin D."/>
            <person name="Finy P."/>
            <person name="Geml J."/>
            <person name="Haridas S."/>
            <person name="Hughes K."/>
            <person name="Justo A."/>
            <person name="Karasinski D."/>
            <person name="Kautmanova I."/>
            <person name="Kiss B."/>
            <person name="Kocsube S."/>
            <person name="Kotiranta H."/>
            <person name="LaButti K.M."/>
            <person name="Lechner B.E."/>
            <person name="Liimatainen K."/>
            <person name="Lipzen A."/>
            <person name="Lukacs Z."/>
            <person name="Mihaltcheva S."/>
            <person name="Morgado L.N."/>
            <person name="Niskanen T."/>
            <person name="Noordeloos M.E."/>
            <person name="Ohm R.A."/>
            <person name="Ortiz-Santana B."/>
            <person name="Ovrebo C."/>
            <person name="Racz N."/>
            <person name="Riley R."/>
            <person name="Savchenko A."/>
            <person name="Shiryaev A."/>
            <person name="Soop K."/>
            <person name="Spirin V."/>
            <person name="Szebenyi C."/>
            <person name="Tomsovsky M."/>
            <person name="Tulloss R.E."/>
            <person name="Uehling J."/>
            <person name="Grigoriev I.V."/>
            <person name="Vagvolgyi C."/>
            <person name="Papp T."/>
            <person name="Martin F.M."/>
            <person name="Miettinen O."/>
            <person name="Hibbett D.S."/>
            <person name="Nagy L.G."/>
        </authorList>
    </citation>
    <scope>NUCLEOTIDE SEQUENCE [LARGE SCALE GENOMIC DNA]</scope>
    <source>
        <strain evidence="3 4">CBS 166.37</strain>
    </source>
</reference>
<dbReference type="GO" id="GO:0033553">
    <property type="term" value="C:rDNA heterochromatin"/>
    <property type="evidence" value="ECO:0007669"/>
    <property type="project" value="TreeGrafter"/>
</dbReference>
<proteinExistence type="predicted"/>
<feature type="region of interest" description="Disordered" evidence="1">
    <location>
        <begin position="619"/>
        <end position="674"/>
    </location>
</feature>
<dbReference type="OrthoDB" id="2421327at2759"/>
<sequence>MSTRRVAEQRIELPENPTYLEFQRTDGNANNWPSNTTRIVDHEGEVNFMQYQDLSSPPAMRWRLQVAKAISIELGMADGSNYILKDWPQGYRMYDHHKGREMDPRHDIYLFGPKGFRFRSINEFIPHAIWLMRDHATDTTPCRCKYCSKRSQKEITASMSNILARATTGTMSPTPSQTSKPPRDRNAKMRSLLAKSNERKPEQKVYAAVQKAVKPFKMMKPSSNVIKQPLLVERHADLRAVHSRTSMALKRWFREGEMVWCALNPPIIGSGDVTISFWPGLIEQGILKTIPIPRPDDSSSDPQSSTTNLGHPVDSVNSQSDTPAGTVLDNSDAPPLPWIVRQSTMYKVQLLAVAQSYTVPDDQVLPYQAHIPPTDLIELLQAFAAERLDFDHATLKQFNPLPREKAPNFDDAVAPYAVAIQIGSRLSRFYSLTDEWEFKYTNPAANTVSTRPSTSLQSAIEAAGRHNAQTSMLMSANGQAHQNVTGPSSVLASEMQNPASQVMGAPRIPGQLVQTRFQGLWWGAERIWGDDFVRLKVARRALAPKGADHILPPSGPGKSALDYFKASRFTKDEDLGAGSRGVFMRLDGLYLADASRVDGRIKKECRASGMLYELADEDWEETDKQQASASRTNGVTSSSLSHQNGNSEAGPSTFSALSSKLTSLPNPDPSVPISETTQSVLSQVISPIQRPSTPAVTAPTSPYLLPDAPIGYRFRPILEPGYEAVVNLGLVSGRYYPRVLDHPLLKQALDRAISVPAENGGVNESNNLWALEGLAPGYHNCVDANDYKKSRVKMLDEAEKGALSDLEEWKQAQMVAAAMVVDEAEDEAVDRKMKEMDLEVDQLAYPMDVDG</sequence>
<dbReference type="GO" id="GO:0031934">
    <property type="term" value="C:mating-type region heterochromatin"/>
    <property type="evidence" value="ECO:0007669"/>
    <property type="project" value="TreeGrafter"/>
</dbReference>
<dbReference type="Proteomes" id="UP000308652">
    <property type="component" value="Unassembled WGS sequence"/>
</dbReference>
<dbReference type="GO" id="GO:0070824">
    <property type="term" value="C:SHREC complex"/>
    <property type="evidence" value="ECO:0007669"/>
    <property type="project" value="InterPro"/>
</dbReference>
<evidence type="ECO:0000313" key="4">
    <source>
        <dbReference type="Proteomes" id="UP000308652"/>
    </source>
</evidence>
<name>A0A5C3M3N6_9AGAR</name>
<dbReference type="STRING" id="68775.A0A5C3M3N6"/>
<feature type="compositionally biased region" description="Polar residues" evidence="1">
    <location>
        <begin position="625"/>
        <end position="665"/>
    </location>
</feature>
<dbReference type="EMBL" id="ML213598">
    <property type="protein sequence ID" value="TFK39812.1"/>
    <property type="molecule type" value="Genomic_DNA"/>
</dbReference>
<feature type="region of interest" description="Disordered" evidence="1">
    <location>
        <begin position="292"/>
        <end position="329"/>
    </location>
</feature>
<dbReference type="InterPro" id="IPR031915">
    <property type="entry name" value="Clr2_N"/>
</dbReference>
<gene>
    <name evidence="3" type="ORF">BDQ12DRAFT_628755</name>
</gene>
<evidence type="ECO:0000259" key="2">
    <source>
        <dbReference type="Pfam" id="PF16761"/>
    </source>
</evidence>
<organism evidence="3 4">
    <name type="scientific">Crucibulum laeve</name>
    <dbReference type="NCBI Taxonomy" id="68775"/>
    <lineage>
        <taxon>Eukaryota</taxon>
        <taxon>Fungi</taxon>
        <taxon>Dikarya</taxon>
        <taxon>Basidiomycota</taxon>
        <taxon>Agaricomycotina</taxon>
        <taxon>Agaricomycetes</taxon>
        <taxon>Agaricomycetidae</taxon>
        <taxon>Agaricales</taxon>
        <taxon>Agaricineae</taxon>
        <taxon>Nidulariaceae</taxon>
        <taxon>Crucibulum</taxon>
    </lineage>
</organism>